<evidence type="ECO:0000256" key="1">
    <source>
        <dbReference type="SAM" id="SignalP"/>
    </source>
</evidence>
<accession>A0A147BND8</accession>
<proteinExistence type="predicted"/>
<reference evidence="2" key="1">
    <citation type="journal article" date="2018" name="PLoS Negl. Trop. Dis.">
        <title>Sialome diversity of ticks revealed by RNAseq of single tick salivary glands.</title>
        <authorList>
            <person name="Perner J."/>
            <person name="Kropackova S."/>
            <person name="Kopacek P."/>
            <person name="Ribeiro J.M."/>
        </authorList>
    </citation>
    <scope>NUCLEOTIDE SEQUENCE</scope>
    <source>
        <strain evidence="2">Siblings of single egg batch collected in Ceske Budejovice</strain>
        <tissue evidence="2">Salivary glands</tissue>
    </source>
</reference>
<name>A0A147BND8_IXORI</name>
<sequence>MQFSSAIGCLTLSLTLTPGDGRTTMPKILPPTKITTRIKNKKTKKGRFFTISISINCRFLSNVLYLVNTLSPSDHTLYK</sequence>
<protein>
    <submittedName>
        <fullName evidence="2">Putative secreted protein</fullName>
    </submittedName>
</protein>
<feature type="chain" id="PRO_5007542793" evidence="1">
    <location>
        <begin position="22"/>
        <end position="79"/>
    </location>
</feature>
<keyword evidence="1" id="KW-0732">Signal</keyword>
<feature type="signal peptide" evidence="1">
    <location>
        <begin position="1"/>
        <end position="21"/>
    </location>
</feature>
<dbReference type="EMBL" id="GEGO01003094">
    <property type="protein sequence ID" value="JAR92310.1"/>
    <property type="molecule type" value="Transcribed_RNA"/>
</dbReference>
<organism evidence="2">
    <name type="scientific">Ixodes ricinus</name>
    <name type="common">Common tick</name>
    <name type="synonym">Acarus ricinus</name>
    <dbReference type="NCBI Taxonomy" id="34613"/>
    <lineage>
        <taxon>Eukaryota</taxon>
        <taxon>Metazoa</taxon>
        <taxon>Ecdysozoa</taxon>
        <taxon>Arthropoda</taxon>
        <taxon>Chelicerata</taxon>
        <taxon>Arachnida</taxon>
        <taxon>Acari</taxon>
        <taxon>Parasitiformes</taxon>
        <taxon>Ixodida</taxon>
        <taxon>Ixodoidea</taxon>
        <taxon>Ixodidae</taxon>
        <taxon>Ixodinae</taxon>
        <taxon>Ixodes</taxon>
    </lineage>
</organism>
<dbReference type="AlphaFoldDB" id="A0A147BND8"/>
<evidence type="ECO:0000313" key="2">
    <source>
        <dbReference type="EMBL" id="JAR92310.1"/>
    </source>
</evidence>